<organism evidence="2 3">
    <name type="scientific">Candidatus Nitrososphaera evergladensis SR1</name>
    <dbReference type="NCBI Taxonomy" id="1459636"/>
    <lineage>
        <taxon>Archaea</taxon>
        <taxon>Nitrososphaerota</taxon>
        <taxon>Nitrososphaeria</taxon>
        <taxon>Nitrososphaerales</taxon>
        <taxon>Nitrososphaeraceae</taxon>
        <taxon>Nitrososphaera</taxon>
    </lineage>
</organism>
<reference evidence="2 3" key="1">
    <citation type="journal article" date="2014" name="PLoS ONE">
        <title>Genome Sequence of Candidatus Nitrososphaera evergladensis from Group I.1b Enriched from Everglades Soil Reveals Novel Genomic Features of the Ammonia-Oxidizing Archaea.</title>
        <authorList>
            <person name="Zhalnina K.V."/>
            <person name="Dias R."/>
            <person name="Leonard M.T."/>
            <person name="Dorr de Quadros P."/>
            <person name="Camargo F.A."/>
            <person name="Drew J.C."/>
            <person name="Farmerie W.G."/>
            <person name="Daroub S.H."/>
            <person name="Triplett E.W."/>
        </authorList>
    </citation>
    <scope>NUCLEOTIDE SEQUENCE [LARGE SCALE GENOMIC DNA]</scope>
    <source>
        <strain evidence="2 3">SR1</strain>
    </source>
</reference>
<dbReference type="Proteomes" id="UP000028194">
    <property type="component" value="Chromosome"/>
</dbReference>
<dbReference type="STRING" id="1459636.NTE_01118"/>
<accession>A0A075MNS1</accession>
<dbReference type="GeneID" id="41596932"/>
<feature type="compositionally biased region" description="Basic and acidic residues" evidence="1">
    <location>
        <begin position="1"/>
        <end position="14"/>
    </location>
</feature>
<dbReference type="EMBL" id="CP007174">
    <property type="protein sequence ID" value="AIF83191.1"/>
    <property type="molecule type" value="Genomic_DNA"/>
</dbReference>
<dbReference type="AlphaFoldDB" id="A0A075MNS1"/>
<proteinExistence type="predicted"/>
<feature type="region of interest" description="Disordered" evidence="1">
    <location>
        <begin position="1"/>
        <end position="60"/>
    </location>
</feature>
<evidence type="ECO:0000313" key="3">
    <source>
        <dbReference type="Proteomes" id="UP000028194"/>
    </source>
</evidence>
<dbReference type="HOGENOM" id="CLU_2857207_0_0_2"/>
<keyword evidence="3" id="KW-1185">Reference proteome</keyword>
<name>A0A075MNS1_9ARCH</name>
<dbReference type="RefSeq" id="WP_148700001.1">
    <property type="nucleotide sequence ID" value="NZ_CP007174.1"/>
</dbReference>
<evidence type="ECO:0000313" key="2">
    <source>
        <dbReference type="EMBL" id="AIF83191.1"/>
    </source>
</evidence>
<feature type="compositionally biased region" description="Basic and acidic residues" evidence="1">
    <location>
        <begin position="23"/>
        <end position="60"/>
    </location>
</feature>
<sequence length="60" mass="6931">MSKETKNPTKRDQALNDATEGQFGKEPRPEPEPNVGKRKDPSRNAKDAREKANRERYYAK</sequence>
<protein>
    <submittedName>
        <fullName evidence="2">Uncharacterized protein</fullName>
    </submittedName>
</protein>
<dbReference type="KEGG" id="nev:NTE_01118"/>
<dbReference type="OrthoDB" id="384548at2157"/>
<gene>
    <name evidence="2" type="ORF">NTE_01118</name>
</gene>
<evidence type="ECO:0000256" key="1">
    <source>
        <dbReference type="SAM" id="MobiDB-lite"/>
    </source>
</evidence>